<dbReference type="InterPro" id="IPR036397">
    <property type="entry name" value="RNaseH_sf"/>
</dbReference>
<keyword evidence="4" id="KW-1185">Reference proteome</keyword>
<sequence length="464" mass="52545">MSYHRPYFNTQQRTYSRNSNNNNNNNHYNKKIDVFSNLKLPNIANYSIENYIEGFHEKESESLRVNSILNQNLDNSKHYEQLISNYFSILENNKFKNSRLANKSTLEYLKKSVECVGLRKNILFCIDVEAFEFNQNQITEVGISIYDPRLQQNAIIPLLKTIHIIIEEYEYKKNGKFVVDNKDNFLGGESLIMKALDSAILIQLLVNYYFKTIPETTDLQTTLVGHNVQGDLKWFEKIGIKMPEIFDIIDTQKLWTATHGKEGGSLSRILRYIKIPHAYLHNAGNDSYYTLVLALNLCDPYIRLLHDLDAGIPEPSAAASAAPAAPAAPPTASSGQTSASATEDAELEDEEDDDDEDSNSHNSLGAVSSPEVDGIKNDIDGIHLETTGTVKTVASIAIENDYWNHKRKNSNTSPKKFGKMTHETEKKTKRKIKQKNFDIVDNVNVKNASDAINLIFEPTRRFGI</sequence>
<feature type="compositionally biased region" description="Low complexity" evidence="1">
    <location>
        <begin position="315"/>
        <end position="342"/>
    </location>
</feature>
<dbReference type="InterPro" id="IPR012337">
    <property type="entry name" value="RNaseH-like_sf"/>
</dbReference>
<dbReference type="PANTHER" id="PTHR28083:SF1">
    <property type="entry name" value="GOOD FOR FULL DBP5 ACTIVITY PROTEIN 2"/>
    <property type="match status" value="1"/>
</dbReference>
<dbReference type="InterPro" id="IPR048519">
    <property type="entry name" value="Gfd2/YDR514C-like_C"/>
</dbReference>
<dbReference type="GO" id="GO:0005634">
    <property type="term" value="C:nucleus"/>
    <property type="evidence" value="ECO:0007669"/>
    <property type="project" value="TreeGrafter"/>
</dbReference>
<dbReference type="GO" id="GO:0003676">
    <property type="term" value="F:nucleic acid binding"/>
    <property type="evidence" value="ECO:0007669"/>
    <property type="project" value="InterPro"/>
</dbReference>
<dbReference type="AlphaFoldDB" id="A0A1E4TXD9"/>
<evidence type="ECO:0000313" key="3">
    <source>
        <dbReference type="EMBL" id="ODV96453.1"/>
    </source>
</evidence>
<dbReference type="STRING" id="669874.A0A1E4TXD9"/>
<proteinExistence type="predicted"/>
<dbReference type="PANTHER" id="PTHR28083">
    <property type="entry name" value="GOOD FOR FULL DBP5 ACTIVITY PROTEIN 2"/>
    <property type="match status" value="1"/>
</dbReference>
<organism evidence="3 4">
    <name type="scientific">Pachysolen tannophilus NRRL Y-2460</name>
    <dbReference type="NCBI Taxonomy" id="669874"/>
    <lineage>
        <taxon>Eukaryota</taxon>
        <taxon>Fungi</taxon>
        <taxon>Dikarya</taxon>
        <taxon>Ascomycota</taxon>
        <taxon>Saccharomycotina</taxon>
        <taxon>Pichiomycetes</taxon>
        <taxon>Pachysolenaceae</taxon>
        <taxon>Pachysolen</taxon>
    </lineage>
</organism>
<reference evidence="4" key="1">
    <citation type="submission" date="2016-05" db="EMBL/GenBank/DDBJ databases">
        <title>Comparative genomics of biotechnologically important yeasts.</title>
        <authorList>
            <consortium name="DOE Joint Genome Institute"/>
            <person name="Riley R."/>
            <person name="Haridas S."/>
            <person name="Wolfe K.H."/>
            <person name="Lopes M.R."/>
            <person name="Hittinger C.T."/>
            <person name="Goker M."/>
            <person name="Salamov A."/>
            <person name="Wisecaver J."/>
            <person name="Long T.M."/>
            <person name="Aerts A.L."/>
            <person name="Barry K."/>
            <person name="Choi C."/>
            <person name="Clum A."/>
            <person name="Coughlan A.Y."/>
            <person name="Deshpande S."/>
            <person name="Douglass A.P."/>
            <person name="Hanson S.J."/>
            <person name="Klenk H.-P."/>
            <person name="Labutti K."/>
            <person name="Lapidus A."/>
            <person name="Lindquist E."/>
            <person name="Lipzen A."/>
            <person name="Meier-Kolthoff J.P."/>
            <person name="Ohm R.A."/>
            <person name="Otillar R.P."/>
            <person name="Pangilinan J."/>
            <person name="Peng Y."/>
            <person name="Rokas A."/>
            <person name="Rosa C.A."/>
            <person name="Scheuner C."/>
            <person name="Sibirny A.A."/>
            <person name="Slot J.C."/>
            <person name="Stielow J.B."/>
            <person name="Sun H."/>
            <person name="Kurtzman C.P."/>
            <person name="Blackwell M."/>
            <person name="Grigoriev I.V."/>
            <person name="Jeffries T.W."/>
        </authorList>
    </citation>
    <scope>NUCLEOTIDE SEQUENCE [LARGE SCALE GENOMIC DNA]</scope>
    <source>
        <strain evidence="4">NRRL Y-2460</strain>
    </source>
</reference>
<protein>
    <recommendedName>
        <fullName evidence="2">Gfd2/YDR514C-like C-terminal domain-containing protein</fullName>
    </recommendedName>
</protein>
<dbReference type="EMBL" id="KV454013">
    <property type="protein sequence ID" value="ODV96453.1"/>
    <property type="molecule type" value="Genomic_DNA"/>
</dbReference>
<dbReference type="OrthoDB" id="5953249at2759"/>
<feature type="domain" description="Gfd2/YDR514C-like C-terminal" evidence="2">
    <location>
        <begin position="122"/>
        <end position="296"/>
    </location>
</feature>
<evidence type="ECO:0000313" key="4">
    <source>
        <dbReference type="Proteomes" id="UP000094236"/>
    </source>
</evidence>
<gene>
    <name evidence="3" type="ORF">PACTADRAFT_49799</name>
</gene>
<dbReference type="Pfam" id="PF21762">
    <property type="entry name" value="DEDDh_C"/>
    <property type="match status" value="1"/>
</dbReference>
<feature type="compositionally biased region" description="Acidic residues" evidence="1">
    <location>
        <begin position="343"/>
        <end position="357"/>
    </location>
</feature>
<name>A0A1E4TXD9_PACTA</name>
<feature type="region of interest" description="Disordered" evidence="1">
    <location>
        <begin position="315"/>
        <end position="374"/>
    </location>
</feature>
<evidence type="ECO:0000259" key="2">
    <source>
        <dbReference type="Pfam" id="PF21762"/>
    </source>
</evidence>
<feature type="compositionally biased region" description="Low complexity" evidence="1">
    <location>
        <begin position="18"/>
        <end position="27"/>
    </location>
</feature>
<dbReference type="InterPro" id="IPR040151">
    <property type="entry name" value="Gfd2/YDR514C-like"/>
</dbReference>
<feature type="compositionally biased region" description="Polar residues" evidence="1">
    <location>
        <begin position="8"/>
        <end position="17"/>
    </location>
</feature>
<accession>A0A1E4TXD9</accession>
<dbReference type="SUPFAM" id="SSF53098">
    <property type="entry name" value="Ribonuclease H-like"/>
    <property type="match status" value="1"/>
</dbReference>
<evidence type="ECO:0000256" key="1">
    <source>
        <dbReference type="SAM" id="MobiDB-lite"/>
    </source>
</evidence>
<dbReference type="Gene3D" id="3.30.420.10">
    <property type="entry name" value="Ribonuclease H-like superfamily/Ribonuclease H"/>
    <property type="match status" value="1"/>
</dbReference>
<feature type="region of interest" description="Disordered" evidence="1">
    <location>
        <begin position="1"/>
        <end position="27"/>
    </location>
</feature>
<dbReference type="Proteomes" id="UP000094236">
    <property type="component" value="Unassembled WGS sequence"/>
</dbReference>